<evidence type="ECO:0000313" key="2">
    <source>
        <dbReference type="EMBL" id="GGZ55760.1"/>
    </source>
</evidence>
<dbReference type="EMBL" id="BMXY01000001">
    <property type="protein sequence ID" value="GGZ55760.1"/>
    <property type="molecule type" value="Genomic_DNA"/>
</dbReference>
<keyword evidence="3" id="KW-1185">Reference proteome</keyword>
<accession>A0ABQ3BXM7</accession>
<sequence>MRIGTLARGAAWTVGGLSLLVALLLVLLLGINWNDRPPSAATHRLERVLAERPAVADEDNGFVYLLGMPVPRDEDPATWGVRRKAWLEATTSASRRPYVLPGPAAQAAASSPETDPCKEAVAACADALQSDPAALDTRIAENAWRVERYEALLSRRRWLETIPAEPDMPLPQYQVALNAQRLFLLDTWRRARAGDVAAVRERLDRDARFWRGALANSDLLVGKVIAVAALRRNFAYGGLALRELPADRVQAAAPPSWATPLSGEERSMLRAMAGEWRWSSSLMRRNAEAGTKPRFGERLSNPLWKVQDSINRYADFIVGFADATGAPYAQLGAAMAGTMPTSSFDLYNPVGAMLHSVAPHAYPDYAFRVADLEGLRRSALAAASLHADGVARHDAPRALAALPESLRDPYTGRSLQWDAGAGAIGFAAHGRYGRPSDTRIPY</sequence>
<dbReference type="Proteomes" id="UP000643403">
    <property type="component" value="Unassembled WGS sequence"/>
</dbReference>
<reference evidence="3" key="1">
    <citation type="journal article" date="2019" name="Int. J. Syst. Evol. Microbiol.">
        <title>The Global Catalogue of Microorganisms (GCM) 10K type strain sequencing project: providing services to taxonomists for standard genome sequencing and annotation.</title>
        <authorList>
            <consortium name="The Broad Institute Genomics Platform"/>
            <consortium name="The Broad Institute Genome Sequencing Center for Infectious Disease"/>
            <person name="Wu L."/>
            <person name="Ma J."/>
        </authorList>
    </citation>
    <scope>NUCLEOTIDE SEQUENCE [LARGE SCALE GENOMIC DNA]</scope>
    <source>
        <strain evidence="3">KCTC 22558</strain>
    </source>
</reference>
<gene>
    <name evidence="2" type="ORF">GCM10008101_06460</name>
</gene>
<keyword evidence="1" id="KW-0812">Transmembrane</keyword>
<protein>
    <submittedName>
        <fullName evidence="2">Uncharacterized protein</fullName>
    </submittedName>
</protein>
<keyword evidence="1" id="KW-1133">Transmembrane helix</keyword>
<feature type="transmembrane region" description="Helical" evidence="1">
    <location>
        <begin position="12"/>
        <end position="33"/>
    </location>
</feature>
<dbReference type="RefSeq" id="WP_189446929.1">
    <property type="nucleotide sequence ID" value="NZ_BMXY01000001.1"/>
</dbReference>
<keyword evidence="1" id="KW-0472">Membrane</keyword>
<comment type="caution">
    <text evidence="2">The sequence shown here is derived from an EMBL/GenBank/DDBJ whole genome shotgun (WGS) entry which is preliminary data.</text>
</comment>
<evidence type="ECO:0000256" key="1">
    <source>
        <dbReference type="SAM" id="Phobius"/>
    </source>
</evidence>
<organism evidence="2 3">
    <name type="scientific">Cognatilysobacter xinjiangensis</name>
    <dbReference type="NCBI Taxonomy" id="546892"/>
    <lineage>
        <taxon>Bacteria</taxon>
        <taxon>Pseudomonadati</taxon>
        <taxon>Pseudomonadota</taxon>
        <taxon>Gammaproteobacteria</taxon>
        <taxon>Lysobacterales</taxon>
        <taxon>Lysobacteraceae</taxon>
        <taxon>Cognatilysobacter</taxon>
    </lineage>
</organism>
<evidence type="ECO:0000313" key="3">
    <source>
        <dbReference type="Proteomes" id="UP000643403"/>
    </source>
</evidence>
<proteinExistence type="predicted"/>
<name>A0ABQ3BXM7_9GAMM</name>